<comment type="caution">
    <text evidence="6">The sequence shown here is derived from an EMBL/GenBank/DDBJ whole genome shotgun (WGS) entry which is preliminary data.</text>
</comment>
<dbReference type="GO" id="GO:0000160">
    <property type="term" value="P:phosphorelay signal transduction system"/>
    <property type="evidence" value="ECO:0007669"/>
    <property type="project" value="InterPro"/>
</dbReference>
<evidence type="ECO:0000256" key="1">
    <source>
        <dbReference type="ARBA" id="ARBA00018672"/>
    </source>
</evidence>
<feature type="domain" description="ANTAR" evidence="5">
    <location>
        <begin position="129"/>
        <end position="190"/>
    </location>
</feature>
<dbReference type="EMBL" id="VULY01000018">
    <property type="protein sequence ID" value="MSR94216.1"/>
    <property type="molecule type" value="Genomic_DNA"/>
</dbReference>
<evidence type="ECO:0000259" key="5">
    <source>
        <dbReference type="PROSITE" id="PS50921"/>
    </source>
</evidence>
<dbReference type="InterPro" id="IPR001789">
    <property type="entry name" value="Sig_transdc_resp-reg_receiver"/>
</dbReference>
<dbReference type="InterPro" id="IPR005561">
    <property type="entry name" value="ANTAR"/>
</dbReference>
<comment type="caution">
    <text evidence="3">Lacks conserved residue(s) required for the propagation of feature annotation.</text>
</comment>
<dbReference type="Gene3D" id="1.10.10.10">
    <property type="entry name" value="Winged helix-like DNA-binding domain superfamily/Winged helix DNA-binding domain"/>
    <property type="match status" value="1"/>
</dbReference>
<feature type="domain" description="Response regulatory" evidence="4">
    <location>
        <begin position="9"/>
        <end position="123"/>
    </location>
</feature>
<dbReference type="AlphaFoldDB" id="A0A6N7V2U8"/>
<evidence type="ECO:0000313" key="7">
    <source>
        <dbReference type="Proteomes" id="UP000434409"/>
    </source>
</evidence>
<dbReference type="Pfam" id="PF03861">
    <property type="entry name" value="ANTAR"/>
    <property type="match status" value="1"/>
</dbReference>
<comment type="function">
    <text evidence="2">May play the central regulatory role in sporulation. It may be an element of the effector pathway responsible for the activation of sporulation genes in response to nutritional stress. Spo0A may act in concert with spo0H (a sigma factor) to control the expression of some genes that are critical to the sporulation process.</text>
</comment>
<dbReference type="GO" id="GO:0003723">
    <property type="term" value="F:RNA binding"/>
    <property type="evidence" value="ECO:0007669"/>
    <property type="project" value="InterPro"/>
</dbReference>
<sequence length="194" mass="22353">MEMKETSYGVLIVSASENFNHSFGQLLSRSKHQPVRIAKDVGMAKRILAEKRFDLVVINSPLPDETGIRFAIDACSWDSVAVLFLVRQEIYEATRDELTRHGVYTLAKPTSRQILTQALSWLECARERLRKLGKKTLSMEEKMQEIRLVNRAKWLLISELKLSEENAHKYIEKQAMDQCVPKKEIAETIIRTYG</sequence>
<protein>
    <recommendedName>
        <fullName evidence="1">Stage 0 sporulation protein A homolog</fullName>
    </recommendedName>
</protein>
<dbReference type="PROSITE" id="PS50921">
    <property type="entry name" value="ANTAR"/>
    <property type="match status" value="1"/>
</dbReference>
<dbReference type="SUPFAM" id="SSF52172">
    <property type="entry name" value="CheY-like"/>
    <property type="match status" value="1"/>
</dbReference>
<name>A0A6N7V2U8_9FIRM</name>
<dbReference type="InterPro" id="IPR036388">
    <property type="entry name" value="WH-like_DNA-bd_sf"/>
</dbReference>
<keyword evidence="7" id="KW-1185">Reference proteome</keyword>
<evidence type="ECO:0000256" key="2">
    <source>
        <dbReference type="ARBA" id="ARBA00024867"/>
    </source>
</evidence>
<reference evidence="6 7" key="1">
    <citation type="submission" date="2019-08" db="EMBL/GenBank/DDBJ databases">
        <title>In-depth cultivation of the pig gut microbiome towards novel bacterial diversity and tailored functional studies.</title>
        <authorList>
            <person name="Wylensek D."/>
            <person name="Hitch T.C.A."/>
            <person name="Clavel T."/>
        </authorList>
    </citation>
    <scope>NUCLEOTIDE SEQUENCE [LARGE SCALE GENOMIC DNA]</scope>
    <source>
        <strain evidence="6 7">68-1-5</strain>
    </source>
</reference>
<proteinExistence type="predicted"/>
<accession>A0A6N7V2U8</accession>
<dbReference type="InterPro" id="IPR011006">
    <property type="entry name" value="CheY-like_superfamily"/>
</dbReference>
<dbReference type="SMART" id="SM01012">
    <property type="entry name" value="ANTAR"/>
    <property type="match status" value="1"/>
</dbReference>
<dbReference type="PROSITE" id="PS50110">
    <property type="entry name" value="RESPONSE_REGULATORY"/>
    <property type="match status" value="1"/>
</dbReference>
<dbReference type="RefSeq" id="WP_154477710.1">
    <property type="nucleotide sequence ID" value="NZ_VULY01000018.1"/>
</dbReference>
<organism evidence="6 7">
    <name type="scientific">Suipraeoptans intestinalis</name>
    <dbReference type="NCBI Taxonomy" id="2606628"/>
    <lineage>
        <taxon>Bacteria</taxon>
        <taxon>Bacillati</taxon>
        <taxon>Bacillota</taxon>
        <taxon>Clostridia</taxon>
        <taxon>Lachnospirales</taxon>
        <taxon>Lachnospiraceae</taxon>
        <taxon>Suipraeoptans</taxon>
    </lineage>
</organism>
<evidence type="ECO:0000259" key="4">
    <source>
        <dbReference type="PROSITE" id="PS50110"/>
    </source>
</evidence>
<gene>
    <name evidence="6" type="ORF">FYJ34_08070</name>
</gene>
<dbReference type="Gene3D" id="3.40.50.2300">
    <property type="match status" value="1"/>
</dbReference>
<dbReference type="Proteomes" id="UP000434409">
    <property type="component" value="Unassembled WGS sequence"/>
</dbReference>
<evidence type="ECO:0000313" key="6">
    <source>
        <dbReference type="EMBL" id="MSR94216.1"/>
    </source>
</evidence>
<evidence type="ECO:0000256" key="3">
    <source>
        <dbReference type="PROSITE-ProRule" id="PRU00169"/>
    </source>
</evidence>